<dbReference type="AlphaFoldDB" id="A0A1X6WTV7"/>
<evidence type="ECO:0000313" key="2">
    <source>
        <dbReference type="Proteomes" id="UP000195981"/>
    </source>
</evidence>
<dbReference type="SFLD" id="SFLDG01129">
    <property type="entry name" value="C1.5:_HAD__Beta-PGM__Phosphata"/>
    <property type="match status" value="1"/>
</dbReference>
<keyword evidence="1" id="KW-0378">Hydrolase</keyword>
<dbReference type="InterPro" id="IPR006439">
    <property type="entry name" value="HAD-SF_hydro_IA"/>
</dbReference>
<keyword evidence="2" id="KW-1185">Reference proteome</keyword>
<dbReference type="OrthoDB" id="9812856at2"/>
<gene>
    <name evidence="1" type="ORF">FM110_02040</name>
</gene>
<dbReference type="InterPro" id="IPR036412">
    <property type="entry name" value="HAD-like_sf"/>
</dbReference>
<dbReference type="Gene3D" id="1.10.150.240">
    <property type="entry name" value="Putative phosphatase, domain 2"/>
    <property type="match status" value="1"/>
</dbReference>
<dbReference type="PANTHER" id="PTHR18901">
    <property type="entry name" value="2-DEOXYGLUCOSE-6-PHOSPHATE PHOSPHATASE 2"/>
    <property type="match status" value="1"/>
</dbReference>
<dbReference type="CDD" id="cd07505">
    <property type="entry name" value="HAD_BPGM-like"/>
    <property type="match status" value="1"/>
</dbReference>
<protein>
    <submittedName>
        <fullName evidence="1">HAD-superfamily hydrolase subfamily IA, variant 3</fullName>
    </submittedName>
</protein>
<dbReference type="Proteomes" id="UP000195981">
    <property type="component" value="Unassembled WGS sequence"/>
</dbReference>
<dbReference type="GO" id="GO:0016787">
    <property type="term" value="F:hydrolase activity"/>
    <property type="evidence" value="ECO:0007669"/>
    <property type="project" value="UniProtKB-KW"/>
</dbReference>
<sequence length="223" mass="23741">MSRFTDAFGTWTPEAVVFDCDGLLLDTESVWEHTQTQILERYGATLAPEAAEAMVGSTLEVAAEHIARAADRPYEDVLAAVREQFLVNLADELHPLPGAEAVVRAAAARVPIACASNSWHDALVDKLTRTGLLEHFTRLESTDTVEHGKPAPDMYVQAARGLGAEPSRALALEDSATGARAALAGGLRLLTVTDAGDAVPTGDLRLTTLDDPELLAWIGTWGA</sequence>
<dbReference type="Pfam" id="PF00702">
    <property type="entry name" value="Hydrolase"/>
    <property type="match status" value="1"/>
</dbReference>
<evidence type="ECO:0000313" key="1">
    <source>
        <dbReference type="EMBL" id="SLM88578.1"/>
    </source>
</evidence>
<dbReference type="SUPFAM" id="SSF56784">
    <property type="entry name" value="HAD-like"/>
    <property type="match status" value="1"/>
</dbReference>
<dbReference type="PANTHER" id="PTHR18901:SF38">
    <property type="entry name" value="PSEUDOURIDINE-5'-PHOSPHATASE"/>
    <property type="match status" value="1"/>
</dbReference>
<dbReference type="Gene3D" id="3.40.50.1000">
    <property type="entry name" value="HAD superfamily/HAD-like"/>
    <property type="match status" value="1"/>
</dbReference>
<dbReference type="SFLD" id="SFLDS00003">
    <property type="entry name" value="Haloacid_Dehalogenase"/>
    <property type="match status" value="1"/>
</dbReference>
<dbReference type="InterPro" id="IPR023214">
    <property type="entry name" value="HAD_sf"/>
</dbReference>
<dbReference type="RefSeq" id="WP_087102201.1">
    <property type="nucleotide sequence ID" value="NZ_FWFG01000018.1"/>
</dbReference>
<name>A0A1X6WTV7_9MICO</name>
<organism evidence="1 2">
    <name type="scientific">Brachybacterium nesterenkovii</name>
    <dbReference type="NCBI Taxonomy" id="47847"/>
    <lineage>
        <taxon>Bacteria</taxon>
        <taxon>Bacillati</taxon>
        <taxon>Actinomycetota</taxon>
        <taxon>Actinomycetes</taxon>
        <taxon>Micrococcales</taxon>
        <taxon>Dermabacteraceae</taxon>
        <taxon>Brachybacterium</taxon>
    </lineage>
</organism>
<proteinExistence type="predicted"/>
<dbReference type="EMBL" id="FWFG01000018">
    <property type="protein sequence ID" value="SLM88578.1"/>
    <property type="molecule type" value="Genomic_DNA"/>
</dbReference>
<dbReference type="InterPro" id="IPR023198">
    <property type="entry name" value="PGP-like_dom2"/>
</dbReference>
<accession>A0A1X6WTV7</accession>
<reference evidence="1 2" key="1">
    <citation type="submission" date="2017-02" db="EMBL/GenBank/DDBJ databases">
        <authorList>
            <person name="Peterson S.W."/>
        </authorList>
    </citation>
    <scope>NUCLEOTIDE SEQUENCE [LARGE SCALE GENOMIC DNA]</scope>
    <source>
        <strain evidence="1 2">CIP104813</strain>
    </source>
</reference>
<dbReference type="NCBIfam" id="TIGR01509">
    <property type="entry name" value="HAD-SF-IA-v3"/>
    <property type="match status" value="1"/>
</dbReference>